<proteinExistence type="predicted"/>
<reference evidence="2 3" key="1">
    <citation type="submission" date="2024-09" db="EMBL/GenBank/DDBJ databases">
        <authorList>
            <person name="Sun Q."/>
            <person name="Mori K."/>
        </authorList>
    </citation>
    <scope>NUCLEOTIDE SEQUENCE [LARGE SCALE GENOMIC DNA]</scope>
    <source>
        <strain evidence="2 3">CCM 4839</strain>
    </source>
</reference>
<feature type="transmembrane region" description="Helical" evidence="1">
    <location>
        <begin position="6"/>
        <end position="26"/>
    </location>
</feature>
<comment type="caution">
    <text evidence="2">The sequence shown here is derived from an EMBL/GenBank/DDBJ whole genome shotgun (WGS) entry which is preliminary data.</text>
</comment>
<keyword evidence="1" id="KW-1133">Transmembrane helix</keyword>
<accession>A0ABV6J6L0</accession>
<dbReference type="EMBL" id="JBHLVF010000011">
    <property type="protein sequence ID" value="MFC0391501.1"/>
    <property type="molecule type" value="Genomic_DNA"/>
</dbReference>
<sequence>MGIGGYFTSYLIYAIPLWLVSGLLILALDIKHYELLKMKKERNVSRFLGWFNVGLACLLFVGSWILKKWV</sequence>
<name>A0ABV6J6L0_9BACL</name>
<keyword evidence="1" id="KW-0812">Transmembrane</keyword>
<keyword evidence="3" id="KW-1185">Reference proteome</keyword>
<dbReference type="RefSeq" id="WP_373567584.1">
    <property type="nucleotide sequence ID" value="NZ_JANHOF010000006.1"/>
</dbReference>
<keyword evidence="1" id="KW-0472">Membrane</keyword>
<evidence type="ECO:0000313" key="3">
    <source>
        <dbReference type="Proteomes" id="UP001589818"/>
    </source>
</evidence>
<dbReference type="Proteomes" id="UP001589818">
    <property type="component" value="Unassembled WGS sequence"/>
</dbReference>
<dbReference type="InterPro" id="IPR049971">
    <property type="entry name" value="CLC_0170-like"/>
</dbReference>
<feature type="transmembrane region" description="Helical" evidence="1">
    <location>
        <begin position="47"/>
        <end position="66"/>
    </location>
</feature>
<protein>
    <submittedName>
        <fullName evidence="2">CLC_0170 family protein</fullName>
    </submittedName>
</protein>
<evidence type="ECO:0000313" key="2">
    <source>
        <dbReference type="EMBL" id="MFC0391501.1"/>
    </source>
</evidence>
<gene>
    <name evidence="2" type="ORF">ACFFJ8_08950</name>
</gene>
<evidence type="ECO:0000256" key="1">
    <source>
        <dbReference type="SAM" id="Phobius"/>
    </source>
</evidence>
<dbReference type="NCBIfam" id="NF042414">
    <property type="entry name" value="CLC_0170_fam"/>
    <property type="match status" value="1"/>
</dbReference>
<organism evidence="2 3">
    <name type="scientific">Paenibacillus mendelii</name>
    <dbReference type="NCBI Taxonomy" id="206163"/>
    <lineage>
        <taxon>Bacteria</taxon>
        <taxon>Bacillati</taxon>
        <taxon>Bacillota</taxon>
        <taxon>Bacilli</taxon>
        <taxon>Bacillales</taxon>
        <taxon>Paenibacillaceae</taxon>
        <taxon>Paenibacillus</taxon>
    </lineage>
</organism>